<sequence length="333" mass="36458">MHLPGPNLDGKAMTSDIFTGIHEALQEYHGELVQTGSPAILCTALPTHWRSNKSLPVAFKVVALDDVMDGTVVTVKAGNDENFCAELRNCTAVMKNQVAKFNDLRFVGRSGRGKSFSLSIVISSQPFQVASYCKAIKVTVDGPREPRSKSNFHYQHPGAFGPFSLIPPQWLDATYMSYAFPEYFRRPNDFCKLPPPPLCHLSKVNTSPAPTTSPEFFLPPPSIGLTPVYPTILPYPPQDFLQTSPMRKPSPPPSTDTSETEDRASPSQSSAASVRSAFQQVRPAKSSTPDIEVTTSPSPAPESVPEDIENSPKVTAKITAKPTIQQTKVWRPY</sequence>
<dbReference type="GO" id="GO:0000978">
    <property type="term" value="F:RNA polymerase II cis-regulatory region sequence-specific DNA binding"/>
    <property type="evidence" value="ECO:0007669"/>
    <property type="project" value="TreeGrafter"/>
</dbReference>
<keyword evidence="3" id="KW-0804">Transcription</keyword>
<evidence type="ECO:0000256" key="5">
    <source>
        <dbReference type="SAM" id="MobiDB-lite"/>
    </source>
</evidence>
<dbReference type="PRINTS" id="PR00967">
    <property type="entry name" value="ONCOGENEAML1"/>
</dbReference>
<feature type="domain" description="Runt" evidence="6">
    <location>
        <begin position="20"/>
        <end position="148"/>
    </location>
</feature>
<protein>
    <recommendedName>
        <fullName evidence="6">Runt domain-containing protein</fullName>
    </recommendedName>
</protein>
<dbReference type="GO" id="GO:0001709">
    <property type="term" value="P:cell fate determination"/>
    <property type="evidence" value="ECO:0007669"/>
    <property type="project" value="UniProtKB-ARBA"/>
</dbReference>
<reference evidence="7" key="1">
    <citation type="submission" date="2015-12" db="EMBL/GenBank/DDBJ databases">
        <title>De novo transcriptome assembly of four potential Pierce s Disease insect vectors from Arizona vineyards.</title>
        <authorList>
            <person name="Tassone E.E."/>
        </authorList>
    </citation>
    <scope>NUCLEOTIDE SEQUENCE</scope>
</reference>
<dbReference type="GO" id="GO:0005634">
    <property type="term" value="C:nucleus"/>
    <property type="evidence" value="ECO:0007669"/>
    <property type="project" value="UniProtKB-SubCell"/>
</dbReference>
<dbReference type="Pfam" id="PF00853">
    <property type="entry name" value="Runt"/>
    <property type="match status" value="1"/>
</dbReference>
<dbReference type="FunFam" id="2.60.40.720:FF:000001">
    <property type="entry name" value="Runt-related transcription factor"/>
    <property type="match status" value="1"/>
</dbReference>
<dbReference type="PANTHER" id="PTHR11950:SF31">
    <property type="entry name" value="SEGMENTATION PROTEIN RUNT"/>
    <property type="match status" value="1"/>
</dbReference>
<evidence type="ECO:0000313" key="7">
    <source>
        <dbReference type="EMBL" id="JAS18883.1"/>
    </source>
</evidence>
<organism evidence="7">
    <name type="scientific">Clastoptera arizonana</name>
    <name type="common">Arizona spittle bug</name>
    <dbReference type="NCBI Taxonomy" id="38151"/>
    <lineage>
        <taxon>Eukaryota</taxon>
        <taxon>Metazoa</taxon>
        <taxon>Ecdysozoa</taxon>
        <taxon>Arthropoda</taxon>
        <taxon>Hexapoda</taxon>
        <taxon>Insecta</taxon>
        <taxon>Pterygota</taxon>
        <taxon>Neoptera</taxon>
        <taxon>Paraneoptera</taxon>
        <taxon>Hemiptera</taxon>
        <taxon>Auchenorrhyncha</taxon>
        <taxon>Cercopoidea</taxon>
        <taxon>Clastopteridae</taxon>
        <taxon>Clastoptera</taxon>
    </lineage>
</organism>
<comment type="subcellular location">
    <subcellularLocation>
        <location evidence="1">Nucleus</location>
    </subcellularLocation>
</comment>
<accession>A0A1B6CZY6</accession>
<dbReference type="InterPro" id="IPR008967">
    <property type="entry name" value="p53-like_TF_DNA-bd_sf"/>
</dbReference>
<dbReference type="EMBL" id="GEDC01018415">
    <property type="protein sequence ID" value="JAS18883.1"/>
    <property type="molecule type" value="Transcribed_RNA"/>
</dbReference>
<evidence type="ECO:0000256" key="1">
    <source>
        <dbReference type="ARBA" id="ARBA00004123"/>
    </source>
</evidence>
<gene>
    <name evidence="7" type="ORF">g.3634</name>
</gene>
<name>A0A1B6CZY6_9HEMI</name>
<dbReference type="GO" id="GO:0005524">
    <property type="term" value="F:ATP binding"/>
    <property type="evidence" value="ECO:0007669"/>
    <property type="project" value="InterPro"/>
</dbReference>
<keyword evidence="4" id="KW-0539">Nucleus</keyword>
<evidence type="ECO:0000256" key="3">
    <source>
        <dbReference type="ARBA" id="ARBA00023163"/>
    </source>
</evidence>
<proteinExistence type="predicted"/>
<dbReference type="InterPro" id="IPR012346">
    <property type="entry name" value="p53/RUNT-type_TF_DNA-bd_sf"/>
</dbReference>
<keyword evidence="2" id="KW-0805">Transcription regulation</keyword>
<evidence type="ECO:0000256" key="2">
    <source>
        <dbReference type="ARBA" id="ARBA00023015"/>
    </source>
</evidence>
<evidence type="ECO:0000256" key="4">
    <source>
        <dbReference type="ARBA" id="ARBA00023242"/>
    </source>
</evidence>
<dbReference type="InterPro" id="IPR000040">
    <property type="entry name" value="AML1_Runt"/>
</dbReference>
<dbReference type="AlphaFoldDB" id="A0A1B6CZY6"/>
<evidence type="ECO:0000259" key="6">
    <source>
        <dbReference type="PROSITE" id="PS51062"/>
    </source>
</evidence>
<feature type="region of interest" description="Disordered" evidence="5">
    <location>
        <begin position="236"/>
        <end position="320"/>
    </location>
</feature>
<dbReference type="PANTHER" id="PTHR11950">
    <property type="entry name" value="RUNT RELATED"/>
    <property type="match status" value="1"/>
</dbReference>
<feature type="compositionally biased region" description="Low complexity" evidence="5">
    <location>
        <begin position="265"/>
        <end position="277"/>
    </location>
</feature>
<dbReference type="GO" id="GO:0000981">
    <property type="term" value="F:DNA-binding transcription factor activity, RNA polymerase II-specific"/>
    <property type="evidence" value="ECO:0007669"/>
    <property type="project" value="TreeGrafter"/>
</dbReference>
<dbReference type="Gene3D" id="2.60.40.720">
    <property type="match status" value="1"/>
</dbReference>
<dbReference type="InterPro" id="IPR013524">
    <property type="entry name" value="Runt_dom"/>
</dbReference>
<dbReference type="PROSITE" id="PS51062">
    <property type="entry name" value="RUNT"/>
    <property type="match status" value="1"/>
</dbReference>
<dbReference type="SUPFAM" id="SSF49417">
    <property type="entry name" value="p53-like transcription factors"/>
    <property type="match status" value="1"/>
</dbReference>
<feature type="compositionally biased region" description="Polar residues" evidence="5">
    <location>
        <begin position="285"/>
        <end position="297"/>
    </location>
</feature>